<organism evidence="2 3">
    <name type="scientific">Mucuna pruriens</name>
    <name type="common">Velvet bean</name>
    <name type="synonym">Dolichos pruriens</name>
    <dbReference type="NCBI Taxonomy" id="157652"/>
    <lineage>
        <taxon>Eukaryota</taxon>
        <taxon>Viridiplantae</taxon>
        <taxon>Streptophyta</taxon>
        <taxon>Embryophyta</taxon>
        <taxon>Tracheophyta</taxon>
        <taxon>Spermatophyta</taxon>
        <taxon>Magnoliopsida</taxon>
        <taxon>eudicotyledons</taxon>
        <taxon>Gunneridae</taxon>
        <taxon>Pentapetalae</taxon>
        <taxon>rosids</taxon>
        <taxon>fabids</taxon>
        <taxon>Fabales</taxon>
        <taxon>Fabaceae</taxon>
        <taxon>Papilionoideae</taxon>
        <taxon>50 kb inversion clade</taxon>
        <taxon>NPAAA clade</taxon>
        <taxon>indigoferoid/millettioid clade</taxon>
        <taxon>Phaseoleae</taxon>
        <taxon>Mucuna</taxon>
    </lineage>
</organism>
<keyword evidence="3" id="KW-1185">Reference proteome</keyword>
<feature type="compositionally biased region" description="Polar residues" evidence="1">
    <location>
        <begin position="14"/>
        <end position="29"/>
    </location>
</feature>
<proteinExistence type="predicted"/>
<comment type="caution">
    <text evidence="2">The sequence shown here is derived from an EMBL/GenBank/DDBJ whole genome shotgun (WGS) entry which is preliminary data.</text>
</comment>
<protein>
    <submittedName>
        <fullName evidence="2">Uncharacterized protein</fullName>
    </submittedName>
</protein>
<feature type="compositionally biased region" description="Pro residues" evidence="1">
    <location>
        <begin position="1"/>
        <end position="10"/>
    </location>
</feature>
<dbReference type="OrthoDB" id="10529818at2759"/>
<reference evidence="2" key="1">
    <citation type="submission" date="2018-05" db="EMBL/GenBank/DDBJ databases">
        <title>Draft genome of Mucuna pruriens seed.</title>
        <authorList>
            <person name="Nnadi N.E."/>
            <person name="Vos R."/>
            <person name="Hasami M.H."/>
            <person name="Devisetty U.K."/>
            <person name="Aguiy J.C."/>
        </authorList>
    </citation>
    <scope>NUCLEOTIDE SEQUENCE [LARGE SCALE GENOMIC DNA]</scope>
    <source>
        <strain evidence="2">JCA_2017</strain>
    </source>
</reference>
<evidence type="ECO:0000256" key="1">
    <source>
        <dbReference type="SAM" id="MobiDB-lite"/>
    </source>
</evidence>
<feature type="region of interest" description="Disordered" evidence="1">
    <location>
        <begin position="1"/>
        <end position="29"/>
    </location>
</feature>
<accession>A0A371GQH9</accession>
<gene>
    <name evidence="2" type="ORF">CR513_25006</name>
</gene>
<sequence length="95" mass="10190">MAATPNPPEAKNPRLSSPTAKTAGTRTGLNITNSGVTMVRVMTVAAKIKAATIMREPPAMMAVATLTSWAGRRSSAIVRVRNTTIEIVERWERGI</sequence>
<feature type="non-terminal residue" evidence="2">
    <location>
        <position position="1"/>
    </location>
</feature>
<dbReference type="Proteomes" id="UP000257109">
    <property type="component" value="Unassembled WGS sequence"/>
</dbReference>
<dbReference type="EMBL" id="QJKJ01004770">
    <property type="protein sequence ID" value="RDX92809.1"/>
    <property type="molecule type" value="Genomic_DNA"/>
</dbReference>
<evidence type="ECO:0000313" key="2">
    <source>
        <dbReference type="EMBL" id="RDX92809.1"/>
    </source>
</evidence>
<dbReference type="AlphaFoldDB" id="A0A371GQH9"/>
<evidence type="ECO:0000313" key="3">
    <source>
        <dbReference type="Proteomes" id="UP000257109"/>
    </source>
</evidence>
<name>A0A371GQH9_MUCPR</name>